<proteinExistence type="predicted"/>
<feature type="transmembrane region" description="Helical" evidence="1">
    <location>
        <begin position="171"/>
        <end position="195"/>
    </location>
</feature>
<gene>
    <name evidence="2" type="ORF">C5B42_04530</name>
</gene>
<feature type="transmembrane region" description="Helical" evidence="1">
    <location>
        <begin position="85"/>
        <end position="106"/>
    </location>
</feature>
<feature type="transmembrane region" description="Helical" evidence="1">
    <location>
        <begin position="7"/>
        <end position="31"/>
    </location>
</feature>
<keyword evidence="1" id="KW-1133">Transmembrane helix</keyword>
<name>A0A317JP89_9BACT</name>
<dbReference type="InterPro" id="IPR010178">
    <property type="entry name" value="Lit"/>
</dbReference>
<sequence>MQRIVYTLAYVSIGLWWLFFCVSRLAFIQLLQNITFQFERPSVNADVVVEATQRAYAYSTAPQGGGSDIFFTADELSHLRDVEQIYSFVRLLLGVAAVASLSLLLVSVPKQKIDLRALFPAGIFLCGCALVAFLFVLFFSISFPLFHMIFFPQGNWQFPDSSLLIQLFPDLFWQLYSVSLMVGMLGVGILCFLLYRYWYE</sequence>
<dbReference type="EMBL" id="PSRQ01000050">
    <property type="protein sequence ID" value="PWU22977.1"/>
    <property type="molecule type" value="Genomic_DNA"/>
</dbReference>
<evidence type="ECO:0008006" key="4">
    <source>
        <dbReference type="Google" id="ProtNLM"/>
    </source>
</evidence>
<protein>
    <recommendedName>
        <fullName evidence="4">TIGR01906 family membrane protein</fullName>
    </recommendedName>
</protein>
<keyword evidence="1" id="KW-0472">Membrane</keyword>
<accession>A0A317JP89</accession>
<comment type="caution">
    <text evidence="2">The sequence shown here is derived from an EMBL/GenBank/DDBJ whole genome shotgun (WGS) entry which is preliminary data.</text>
</comment>
<reference evidence="2 3" key="1">
    <citation type="submission" date="2018-02" db="EMBL/GenBank/DDBJ databases">
        <title>Genomic Reconstructions from Amazon Rainforest and Pasture Soil Reveal Novel Insights into the Physiology of Candidate Phyla in Tropical Sites.</title>
        <authorList>
            <person name="Kroeger M.E."/>
            <person name="Delmont T."/>
            <person name="Eren A.M."/>
            <person name="Guo J."/>
            <person name="Meyer K.M."/>
            <person name="Khan K."/>
            <person name="Rodrigues J.L.M."/>
            <person name="Bohannan B.J.M."/>
            <person name="Tringe S."/>
            <person name="Borges C.D."/>
            <person name="Tiedje J."/>
            <person name="Tsai S.M."/>
            <person name="Nusslein K."/>
        </authorList>
    </citation>
    <scope>NUCLEOTIDE SEQUENCE [LARGE SCALE GENOMIC DNA]</scope>
    <source>
        <strain evidence="2">Amazon FNV 2010 28 9</strain>
    </source>
</reference>
<organism evidence="2 3">
    <name type="scientific">Candidatus Cerribacteria bacterium 'Amazon FNV 2010 28 9'</name>
    <dbReference type="NCBI Taxonomy" id="2081795"/>
    <lineage>
        <taxon>Bacteria</taxon>
        <taxon>Candidatus Cerribacteria</taxon>
    </lineage>
</organism>
<keyword evidence="1" id="KW-0812">Transmembrane</keyword>
<evidence type="ECO:0000313" key="3">
    <source>
        <dbReference type="Proteomes" id="UP000246104"/>
    </source>
</evidence>
<evidence type="ECO:0000313" key="2">
    <source>
        <dbReference type="EMBL" id="PWU22977.1"/>
    </source>
</evidence>
<evidence type="ECO:0000256" key="1">
    <source>
        <dbReference type="SAM" id="Phobius"/>
    </source>
</evidence>
<dbReference type="Pfam" id="PF07314">
    <property type="entry name" value="Lit"/>
    <property type="match status" value="1"/>
</dbReference>
<feature type="transmembrane region" description="Helical" evidence="1">
    <location>
        <begin position="118"/>
        <end position="151"/>
    </location>
</feature>
<dbReference type="Proteomes" id="UP000246104">
    <property type="component" value="Unassembled WGS sequence"/>
</dbReference>
<dbReference type="AlphaFoldDB" id="A0A317JP89"/>